<keyword evidence="3" id="KW-1185">Reference proteome</keyword>
<proteinExistence type="predicted"/>
<dbReference type="InterPro" id="IPR050266">
    <property type="entry name" value="AB_hydrolase_sf"/>
</dbReference>
<dbReference type="SUPFAM" id="SSF53474">
    <property type="entry name" value="alpha/beta-Hydrolases"/>
    <property type="match status" value="1"/>
</dbReference>
<sequence>MRRCGRRHAGRAMTLPAREDLELRVGGRRIAAARWRGRDDAPSIVLLHEGLGAITLWRDFPPALAAATGCTVLAYDRFGYGRSDPAPLPWPVHYMHDEALGVLPRLLDAVGISRAITLGHSDGASIALIHAGGMQDGRLCGTILIAPHLFVEDIAIARIEAARGSYETTDLRDRLARHHRDPDNAFYGWNRTWLSPAFRAWRIDDHVPAIGVPVLAVQGSDDEYGTPAQLALLAANARCPVETHLIARAGHAPHLSQRDEALRLIIRFLMRIFRPER</sequence>
<feature type="domain" description="AB hydrolase-1" evidence="1">
    <location>
        <begin position="44"/>
        <end position="260"/>
    </location>
</feature>
<dbReference type="AlphaFoldDB" id="A5G2Y4"/>
<dbReference type="InterPro" id="IPR000073">
    <property type="entry name" value="AB_hydrolase_1"/>
</dbReference>
<dbReference type="HOGENOM" id="CLU_020336_26_0_5"/>
<dbReference type="InterPro" id="IPR029058">
    <property type="entry name" value="AB_hydrolase_fold"/>
</dbReference>
<evidence type="ECO:0000313" key="3">
    <source>
        <dbReference type="Proteomes" id="UP000000245"/>
    </source>
</evidence>
<name>A5G2Y4_ACICJ</name>
<dbReference type="Gene3D" id="3.40.50.1820">
    <property type="entry name" value="alpha/beta hydrolase"/>
    <property type="match status" value="1"/>
</dbReference>
<accession>A5G2Y4</accession>
<evidence type="ECO:0000259" key="1">
    <source>
        <dbReference type="Pfam" id="PF12697"/>
    </source>
</evidence>
<dbReference type="PANTHER" id="PTHR43798">
    <property type="entry name" value="MONOACYLGLYCEROL LIPASE"/>
    <property type="match status" value="1"/>
</dbReference>
<reference evidence="2 3" key="1">
    <citation type="submission" date="2007-05" db="EMBL/GenBank/DDBJ databases">
        <title>Complete sequence of chromosome of Acidiphilium cryptum JF-5.</title>
        <authorList>
            <consortium name="US DOE Joint Genome Institute"/>
            <person name="Copeland A."/>
            <person name="Lucas S."/>
            <person name="Lapidus A."/>
            <person name="Barry K."/>
            <person name="Detter J.C."/>
            <person name="Glavina del Rio T."/>
            <person name="Hammon N."/>
            <person name="Israni S."/>
            <person name="Dalin E."/>
            <person name="Tice H."/>
            <person name="Pitluck S."/>
            <person name="Sims D."/>
            <person name="Brettin T."/>
            <person name="Bruce D."/>
            <person name="Han C."/>
            <person name="Schmutz J."/>
            <person name="Larimer F."/>
            <person name="Land M."/>
            <person name="Hauser L."/>
            <person name="Kyrpides N."/>
            <person name="Kim E."/>
            <person name="Magnuson T."/>
            <person name="Richardson P."/>
        </authorList>
    </citation>
    <scope>NUCLEOTIDE SEQUENCE [LARGE SCALE GENOMIC DNA]</scope>
    <source>
        <strain evidence="2 3">JF-5</strain>
    </source>
</reference>
<dbReference type="EMBL" id="CP000697">
    <property type="protein sequence ID" value="ABQ32216.1"/>
    <property type="molecule type" value="Genomic_DNA"/>
</dbReference>
<dbReference type="Pfam" id="PF12697">
    <property type="entry name" value="Abhydrolase_6"/>
    <property type="match status" value="1"/>
</dbReference>
<dbReference type="eggNOG" id="COG2267">
    <property type="taxonomic scope" value="Bacteria"/>
</dbReference>
<organism evidence="2 3">
    <name type="scientific">Acidiphilium cryptum (strain JF-5)</name>
    <dbReference type="NCBI Taxonomy" id="349163"/>
    <lineage>
        <taxon>Bacteria</taxon>
        <taxon>Pseudomonadati</taxon>
        <taxon>Pseudomonadota</taxon>
        <taxon>Alphaproteobacteria</taxon>
        <taxon>Acetobacterales</taxon>
        <taxon>Acidocellaceae</taxon>
        <taxon>Acidiphilium</taxon>
    </lineage>
</organism>
<gene>
    <name evidence="2" type="ordered locus">Acry_3026</name>
</gene>
<dbReference type="GO" id="GO:0016020">
    <property type="term" value="C:membrane"/>
    <property type="evidence" value="ECO:0007669"/>
    <property type="project" value="TreeGrafter"/>
</dbReference>
<dbReference type="Proteomes" id="UP000000245">
    <property type="component" value="Chromosome"/>
</dbReference>
<protein>
    <recommendedName>
        <fullName evidence="1">AB hydrolase-1 domain-containing protein</fullName>
    </recommendedName>
</protein>
<dbReference type="KEGG" id="acr:Acry_3026"/>
<evidence type="ECO:0000313" key="2">
    <source>
        <dbReference type="EMBL" id="ABQ32216.1"/>
    </source>
</evidence>
<dbReference type="PANTHER" id="PTHR43798:SF33">
    <property type="entry name" value="HYDROLASE, PUTATIVE (AFU_ORTHOLOGUE AFUA_2G14860)-RELATED"/>
    <property type="match status" value="1"/>
</dbReference>